<dbReference type="PROSITE" id="PS01009">
    <property type="entry name" value="CRISP_1"/>
    <property type="match status" value="1"/>
</dbReference>
<feature type="domain" description="SCP" evidence="1">
    <location>
        <begin position="42"/>
        <end position="165"/>
    </location>
</feature>
<accession>A0AAV5V9B0</accession>
<dbReference type="InterPro" id="IPR001283">
    <property type="entry name" value="CRISP-related"/>
</dbReference>
<dbReference type="InterPro" id="IPR014044">
    <property type="entry name" value="CAP_dom"/>
</dbReference>
<feature type="non-terminal residue" evidence="2">
    <location>
        <position position="1"/>
    </location>
</feature>
<dbReference type="Gene3D" id="3.40.33.10">
    <property type="entry name" value="CAP"/>
    <property type="match status" value="1"/>
</dbReference>
<protein>
    <recommendedName>
        <fullName evidence="1">SCP domain-containing protein</fullName>
    </recommendedName>
</protein>
<dbReference type="SMART" id="SM00198">
    <property type="entry name" value="SCP"/>
    <property type="match status" value="1"/>
</dbReference>
<dbReference type="InterPro" id="IPR018244">
    <property type="entry name" value="Allrgn_V5/Tpx1_CS"/>
</dbReference>
<sequence>GISCSELEFRSRLQGMSMEMNSRNIALENGHGNTTNTSNNRGNRAKVLNDHNIYRARHHANPLQLSTALNNSAQAFAEQLAMNDGGLSHSGSGYGENLDCGYQVSNVTAEWYSEVASYNFGYGGYSQSTGHFTAIVWRSTTSLGVGIAQSASGKQFIVAHYYPAG</sequence>
<evidence type="ECO:0000313" key="2">
    <source>
        <dbReference type="EMBL" id="GMT16024.1"/>
    </source>
</evidence>
<dbReference type="GO" id="GO:0005576">
    <property type="term" value="C:extracellular region"/>
    <property type="evidence" value="ECO:0007669"/>
    <property type="project" value="InterPro"/>
</dbReference>
<organism evidence="2 3">
    <name type="scientific">Pristionchus fissidentatus</name>
    <dbReference type="NCBI Taxonomy" id="1538716"/>
    <lineage>
        <taxon>Eukaryota</taxon>
        <taxon>Metazoa</taxon>
        <taxon>Ecdysozoa</taxon>
        <taxon>Nematoda</taxon>
        <taxon>Chromadorea</taxon>
        <taxon>Rhabditida</taxon>
        <taxon>Rhabditina</taxon>
        <taxon>Diplogasteromorpha</taxon>
        <taxon>Diplogasteroidea</taxon>
        <taxon>Neodiplogasteridae</taxon>
        <taxon>Pristionchus</taxon>
    </lineage>
</organism>
<evidence type="ECO:0000313" key="3">
    <source>
        <dbReference type="Proteomes" id="UP001432322"/>
    </source>
</evidence>
<dbReference type="SUPFAM" id="SSF55797">
    <property type="entry name" value="PR-1-like"/>
    <property type="match status" value="1"/>
</dbReference>
<dbReference type="PANTHER" id="PTHR10334">
    <property type="entry name" value="CYSTEINE-RICH SECRETORY PROTEIN-RELATED"/>
    <property type="match status" value="1"/>
</dbReference>
<dbReference type="Proteomes" id="UP001432322">
    <property type="component" value="Unassembled WGS sequence"/>
</dbReference>
<comment type="caution">
    <text evidence="2">The sequence shown here is derived from an EMBL/GenBank/DDBJ whole genome shotgun (WGS) entry which is preliminary data.</text>
</comment>
<dbReference type="PRINTS" id="PR00837">
    <property type="entry name" value="V5TPXLIKE"/>
</dbReference>
<reference evidence="2" key="1">
    <citation type="submission" date="2023-10" db="EMBL/GenBank/DDBJ databases">
        <title>Genome assembly of Pristionchus species.</title>
        <authorList>
            <person name="Yoshida K."/>
            <person name="Sommer R.J."/>
        </authorList>
    </citation>
    <scope>NUCLEOTIDE SEQUENCE</scope>
    <source>
        <strain evidence="2">RS5133</strain>
    </source>
</reference>
<name>A0AAV5V9B0_9BILA</name>
<keyword evidence="3" id="KW-1185">Reference proteome</keyword>
<dbReference type="Pfam" id="PF00188">
    <property type="entry name" value="CAP"/>
    <property type="match status" value="1"/>
</dbReference>
<gene>
    <name evidence="2" type="ORF">PFISCL1PPCAC_7321</name>
</gene>
<dbReference type="EMBL" id="BTSY01000002">
    <property type="protein sequence ID" value="GMT16024.1"/>
    <property type="molecule type" value="Genomic_DNA"/>
</dbReference>
<dbReference type="AlphaFoldDB" id="A0AAV5V9B0"/>
<feature type="non-terminal residue" evidence="2">
    <location>
        <position position="165"/>
    </location>
</feature>
<dbReference type="InterPro" id="IPR034113">
    <property type="entry name" value="SCP_GAPR1-like"/>
</dbReference>
<dbReference type="CDD" id="cd05382">
    <property type="entry name" value="CAP_GAPR1-like"/>
    <property type="match status" value="1"/>
</dbReference>
<proteinExistence type="predicted"/>
<dbReference type="InterPro" id="IPR035940">
    <property type="entry name" value="CAP_sf"/>
</dbReference>
<evidence type="ECO:0000259" key="1">
    <source>
        <dbReference type="SMART" id="SM00198"/>
    </source>
</evidence>